<dbReference type="PANTHER" id="PTHR21256:SF2">
    <property type="entry name" value="HISTIDINE BIOSYNTHESIS TRIFUNCTIONAL PROTEIN"/>
    <property type="match status" value="1"/>
</dbReference>
<evidence type="ECO:0000256" key="14">
    <source>
        <dbReference type="PIRSR" id="PIRSR000099-4"/>
    </source>
</evidence>
<keyword evidence="7" id="KW-0560">Oxidoreductase</keyword>
<feature type="binding site" evidence="13">
    <location>
        <position position="291"/>
    </location>
    <ligand>
        <name>substrate</name>
    </ligand>
</feature>
<evidence type="ECO:0000256" key="6">
    <source>
        <dbReference type="ARBA" id="ARBA00022833"/>
    </source>
</evidence>
<feature type="binding site" evidence="14">
    <location>
        <position position="294"/>
    </location>
    <ligand>
        <name>Zn(2+)</name>
        <dbReference type="ChEBI" id="CHEBI:29105"/>
    </ligand>
</feature>
<feature type="binding site" evidence="14">
    <location>
        <position position="460"/>
    </location>
    <ligand>
        <name>Zn(2+)</name>
        <dbReference type="ChEBI" id="CHEBI:29105"/>
    </ligand>
</feature>
<feature type="binding site" evidence="12">
    <location>
        <position position="242"/>
    </location>
    <ligand>
        <name>NAD(+)</name>
        <dbReference type="ChEBI" id="CHEBI:57540"/>
    </ligand>
</feature>
<evidence type="ECO:0000256" key="5">
    <source>
        <dbReference type="ARBA" id="ARBA00022723"/>
    </source>
</evidence>
<dbReference type="FunFam" id="3.40.50.1980:FF:000001">
    <property type="entry name" value="Histidinol dehydrogenase"/>
    <property type="match status" value="1"/>
</dbReference>
<feature type="binding site" evidence="14">
    <location>
        <position position="291"/>
    </location>
    <ligand>
        <name>Zn(2+)</name>
        <dbReference type="ChEBI" id="CHEBI:29105"/>
    </ligand>
</feature>
<dbReference type="PROSITE" id="PS00611">
    <property type="entry name" value="HISOL_DEHYDROGENASE"/>
    <property type="match status" value="1"/>
</dbReference>
<evidence type="ECO:0000256" key="10">
    <source>
        <dbReference type="ARBA" id="ARBA00049489"/>
    </source>
</evidence>
<feature type="binding site" evidence="13">
    <location>
        <position position="294"/>
    </location>
    <ligand>
        <name>substrate</name>
    </ligand>
</feature>
<dbReference type="NCBIfam" id="TIGR00069">
    <property type="entry name" value="hisD"/>
    <property type="match status" value="1"/>
</dbReference>
<feature type="binding site" evidence="14">
    <location>
        <position position="394"/>
    </location>
    <ligand>
        <name>Zn(2+)</name>
        <dbReference type="ChEBI" id="CHEBI:29105"/>
    </ligand>
</feature>
<dbReference type="InterPro" id="IPR016161">
    <property type="entry name" value="Ald_DH/histidinol_DH"/>
</dbReference>
<comment type="pathway">
    <text evidence="1">Amino-acid biosynthesis; L-histidine biosynthesis; L-histidine from 5-phospho-alpha-D-ribose 1-diphosphate: step 9/9.</text>
</comment>
<keyword evidence="9" id="KW-0368">Histidine biosynthesis</keyword>
<feature type="non-terminal residue" evidence="16">
    <location>
        <position position="483"/>
    </location>
</feature>
<evidence type="ECO:0000256" key="12">
    <source>
        <dbReference type="PIRSR" id="PIRSR000099-2"/>
    </source>
</evidence>
<dbReference type="FunFam" id="3.40.50.1980:FF:000050">
    <property type="entry name" value="Histidine biosynthesis trifunctional protein"/>
    <property type="match status" value="1"/>
</dbReference>
<name>A0AAD5SZ48_9FUNG</name>
<evidence type="ECO:0000256" key="7">
    <source>
        <dbReference type="ARBA" id="ARBA00023002"/>
    </source>
</evidence>
<keyword evidence="8 12" id="KW-0520">NAD</keyword>
<keyword evidence="17" id="KW-1185">Reference proteome</keyword>
<accession>A0AAD5SZ48</accession>
<keyword evidence="4" id="KW-0028">Amino-acid biosynthesis</keyword>
<dbReference type="CDD" id="cd06572">
    <property type="entry name" value="Histidinol_dh"/>
    <property type="match status" value="1"/>
</dbReference>
<dbReference type="EC" id="1.1.1.23" evidence="3"/>
<organism evidence="16 17">
    <name type="scientific">Physocladia obscura</name>
    <dbReference type="NCBI Taxonomy" id="109957"/>
    <lineage>
        <taxon>Eukaryota</taxon>
        <taxon>Fungi</taxon>
        <taxon>Fungi incertae sedis</taxon>
        <taxon>Chytridiomycota</taxon>
        <taxon>Chytridiomycota incertae sedis</taxon>
        <taxon>Chytridiomycetes</taxon>
        <taxon>Chytridiales</taxon>
        <taxon>Chytriomycetaceae</taxon>
        <taxon>Physocladia</taxon>
    </lineage>
</organism>
<gene>
    <name evidence="16" type="primary">HIS4_1</name>
    <name evidence="16" type="ORF">HK100_000567</name>
</gene>
<evidence type="ECO:0000256" key="1">
    <source>
        <dbReference type="ARBA" id="ARBA00004940"/>
    </source>
</evidence>
<feature type="binding site" evidence="13">
    <location>
        <position position="394"/>
    </location>
    <ligand>
        <name>substrate</name>
    </ligand>
</feature>
<keyword evidence="5 14" id="KW-0479">Metal-binding</keyword>
<dbReference type="AlphaFoldDB" id="A0AAD5SZ48"/>
<comment type="catalytic activity">
    <reaction evidence="10">
        <text>L-histidinol + 2 NAD(+) + H2O = L-histidine + 2 NADH + 3 H(+)</text>
        <dbReference type="Rhea" id="RHEA:20641"/>
        <dbReference type="ChEBI" id="CHEBI:15377"/>
        <dbReference type="ChEBI" id="CHEBI:15378"/>
        <dbReference type="ChEBI" id="CHEBI:57540"/>
        <dbReference type="ChEBI" id="CHEBI:57595"/>
        <dbReference type="ChEBI" id="CHEBI:57699"/>
        <dbReference type="ChEBI" id="CHEBI:57945"/>
        <dbReference type="EC" id="1.1.1.23"/>
    </reaction>
</comment>
<comment type="caution">
    <text evidence="16">The sequence shown here is derived from an EMBL/GenBank/DDBJ whole genome shotgun (WGS) entry which is preliminary data.</text>
</comment>
<dbReference type="HAMAP" id="MF_01024">
    <property type="entry name" value="HisD"/>
    <property type="match status" value="1"/>
</dbReference>
<dbReference type="InterPro" id="IPR001692">
    <property type="entry name" value="Histidinol_DH_CS"/>
</dbReference>
<evidence type="ECO:0000256" key="3">
    <source>
        <dbReference type="ARBA" id="ARBA00012965"/>
    </source>
</evidence>
<comment type="similarity">
    <text evidence="2 15">Belongs to the histidinol dehydrogenase family.</text>
</comment>
<proteinExistence type="inferred from homology"/>
<feature type="active site" description="Proton acceptor" evidence="11">
    <location>
        <position position="361"/>
    </location>
</feature>
<dbReference type="PRINTS" id="PR00083">
    <property type="entry name" value="HOLDHDRGNASE"/>
</dbReference>
<evidence type="ECO:0000256" key="8">
    <source>
        <dbReference type="ARBA" id="ARBA00023027"/>
    </source>
</evidence>
<dbReference type="Gene3D" id="1.20.5.1300">
    <property type="match status" value="1"/>
</dbReference>
<evidence type="ECO:0000256" key="15">
    <source>
        <dbReference type="RuleBase" id="RU004175"/>
    </source>
</evidence>
<dbReference type="Gene3D" id="3.40.50.1980">
    <property type="entry name" value="Nitrogenase molybdenum iron protein domain"/>
    <property type="match status" value="2"/>
</dbReference>
<dbReference type="GO" id="GO:0005829">
    <property type="term" value="C:cytosol"/>
    <property type="evidence" value="ECO:0007669"/>
    <property type="project" value="TreeGrafter"/>
</dbReference>
<dbReference type="InterPro" id="IPR012131">
    <property type="entry name" value="Hstdl_DH"/>
</dbReference>
<dbReference type="SUPFAM" id="SSF53720">
    <property type="entry name" value="ALDH-like"/>
    <property type="match status" value="1"/>
</dbReference>
<dbReference type="GO" id="GO:0046872">
    <property type="term" value="F:metal ion binding"/>
    <property type="evidence" value="ECO:0007669"/>
    <property type="project" value="UniProtKB-KW"/>
</dbReference>
<dbReference type="EMBL" id="JADGJH010001111">
    <property type="protein sequence ID" value="KAJ3118716.1"/>
    <property type="molecule type" value="Genomic_DNA"/>
</dbReference>
<dbReference type="Proteomes" id="UP001211907">
    <property type="component" value="Unassembled WGS sequence"/>
</dbReference>
<evidence type="ECO:0000256" key="4">
    <source>
        <dbReference type="ARBA" id="ARBA00022605"/>
    </source>
</evidence>
<dbReference type="PANTHER" id="PTHR21256">
    <property type="entry name" value="HISTIDINOL DEHYDROGENASE HDH"/>
    <property type="match status" value="1"/>
</dbReference>
<evidence type="ECO:0000256" key="11">
    <source>
        <dbReference type="PIRSR" id="PIRSR000099-1"/>
    </source>
</evidence>
<dbReference type="InterPro" id="IPR022695">
    <property type="entry name" value="Histidinol_DH_monofunct"/>
</dbReference>
<sequence>AKTPTKTKQPAVETKQLAVETKAEAPPLEIKLKVHAHSTLSESEKAALLLRPILNLSEISSRVTPIVESVRTSGDAALIALTSKFDNVTLTKTILKAPFAPSAMSISPAVKSAIDTAFANIHKFHAAQLSTSTLQVETMPGVVCSRFSRPIDRVGLYIPGGTAILPSTTLMLGVPALVAGCPEIVIASPPRADGTAVPEVVYVADKIGASTIVLAGGAQAVAAMAFGTESVPKVDKIVGPGNQYVTAAKMALQNDTKAMISIDMPAGPSELLVIADNDSNPAYVVSDLLSQAEHGTDSQVILVAIAPTAQFLSAIAHELHAQGEALPRRDIVRVSISKSYTLTVATVAEALDFSNSYAPEHLILHVANPSSLLPRIRNAGSVFVGPWSPESCGDYASGTNHTLPTYGYARMYSGVNTDTFVKWITSQEVTREGLNGGGEGRGGLGDVVMTLAEVEGLEAHRNAVAIRLKDIRGSEKAVEVGVE</sequence>
<evidence type="ECO:0000256" key="13">
    <source>
        <dbReference type="PIRSR" id="PIRSR000099-3"/>
    </source>
</evidence>
<protein>
    <recommendedName>
        <fullName evidence="3">histidinol dehydrogenase</fullName>
        <ecNumber evidence="3">1.1.1.23</ecNumber>
    </recommendedName>
</protein>
<evidence type="ECO:0000256" key="9">
    <source>
        <dbReference type="ARBA" id="ARBA00023102"/>
    </source>
</evidence>
<reference evidence="16" key="1">
    <citation type="submission" date="2020-05" db="EMBL/GenBank/DDBJ databases">
        <title>Phylogenomic resolution of chytrid fungi.</title>
        <authorList>
            <person name="Stajich J.E."/>
            <person name="Amses K."/>
            <person name="Simmons R."/>
            <person name="Seto K."/>
            <person name="Myers J."/>
            <person name="Bonds A."/>
            <person name="Quandt C.A."/>
            <person name="Barry K."/>
            <person name="Liu P."/>
            <person name="Grigoriev I."/>
            <person name="Longcore J.E."/>
            <person name="James T.Y."/>
        </authorList>
    </citation>
    <scope>NUCLEOTIDE SEQUENCE</scope>
    <source>
        <strain evidence="16">JEL0513</strain>
    </source>
</reference>
<dbReference type="PIRSF" id="PIRSF000099">
    <property type="entry name" value="Histidinol_dh"/>
    <property type="match status" value="1"/>
</dbReference>
<feature type="binding site" evidence="12">
    <location>
        <position position="157"/>
    </location>
    <ligand>
        <name>NAD(+)</name>
        <dbReference type="ChEBI" id="CHEBI:57540"/>
    </ligand>
</feature>
<comment type="cofactor">
    <cofactor evidence="14">
        <name>Zn(2+)</name>
        <dbReference type="ChEBI" id="CHEBI:29105"/>
    </cofactor>
    <text evidence="14">Binds 1 zinc ion per subunit.</text>
</comment>
<dbReference type="GO" id="GO:0051287">
    <property type="term" value="F:NAD binding"/>
    <property type="evidence" value="ECO:0007669"/>
    <property type="project" value="InterPro"/>
</dbReference>
<feature type="binding site" evidence="13">
    <location>
        <position position="460"/>
    </location>
    <ligand>
        <name>substrate</name>
    </ligand>
</feature>
<feature type="active site" description="Proton acceptor" evidence="11">
    <location>
        <position position="360"/>
    </location>
</feature>
<feature type="binding site" evidence="13">
    <location>
        <position position="269"/>
    </location>
    <ligand>
        <name>substrate</name>
    </ligand>
</feature>
<dbReference type="Pfam" id="PF00815">
    <property type="entry name" value="Histidinol_dh"/>
    <property type="match status" value="1"/>
</dbReference>
<keyword evidence="6 14" id="KW-0862">Zinc</keyword>
<dbReference type="GO" id="GO:0004399">
    <property type="term" value="F:histidinol dehydrogenase activity"/>
    <property type="evidence" value="ECO:0007669"/>
    <property type="project" value="UniProtKB-EC"/>
</dbReference>
<evidence type="ECO:0000256" key="2">
    <source>
        <dbReference type="ARBA" id="ARBA00010178"/>
    </source>
</evidence>
<feature type="binding site" evidence="13">
    <location>
        <position position="361"/>
    </location>
    <ligand>
        <name>substrate</name>
    </ligand>
</feature>
<evidence type="ECO:0000313" key="17">
    <source>
        <dbReference type="Proteomes" id="UP001211907"/>
    </source>
</evidence>
<evidence type="ECO:0000313" key="16">
    <source>
        <dbReference type="EMBL" id="KAJ3118716.1"/>
    </source>
</evidence>
<feature type="binding site" evidence="12">
    <location>
        <position position="219"/>
    </location>
    <ligand>
        <name>NAD(+)</name>
        <dbReference type="ChEBI" id="CHEBI:57540"/>
    </ligand>
</feature>
<dbReference type="GO" id="GO:0000105">
    <property type="term" value="P:L-histidine biosynthetic process"/>
    <property type="evidence" value="ECO:0007669"/>
    <property type="project" value="UniProtKB-KW"/>
</dbReference>
<feature type="binding site" evidence="13">
    <location>
        <position position="455"/>
    </location>
    <ligand>
        <name>substrate</name>
    </ligand>
</feature>